<keyword evidence="2" id="KW-1185">Reference proteome</keyword>
<sequence length="54" mass="5851">GGNNTQHQPGEAVVRILNIGLKRWWNNTRVTYGTTTLLWECGNASVVKLGIGGV</sequence>
<evidence type="ECO:0000313" key="1">
    <source>
        <dbReference type="EMBL" id="MCI45024.1"/>
    </source>
</evidence>
<evidence type="ECO:0000313" key="2">
    <source>
        <dbReference type="Proteomes" id="UP000265520"/>
    </source>
</evidence>
<organism evidence="1 2">
    <name type="scientific">Trifolium medium</name>
    <dbReference type="NCBI Taxonomy" id="97028"/>
    <lineage>
        <taxon>Eukaryota</taxon>
        <taxon>Viridiplantae</taxon>
        <taxon>Streptophyta</taxon>
        <taxon>Embryophyta</taxon>
        <taxon>Tracheophyta</taxon>
        <taxon>Spermatophyta</taxon>
        <taxon>Magnoliopsida</taxon>
        <taxon>eudicotyledons</taxon>
        <taxon>Gunneridae</taxon>
        <taxon>Pentapetalae</taxon>
        <taxon>rosids</taxon>
        <taxon>fabids</taxon>
        <taxon>Fabales</taxon>
        <taxon>Fabaceae</taxon>
        <taxon>Papilionoideae</taxon>
        <taxon>50 kb inversion clade</taxon>
        <taxon>NPAAA clade</taxon>
        <taxon>Hologalegina</taxon>
        <taxon>IRL clade</taxon>
        <taxon>Trifolieae</taxon>
        <taxon>Trifolium</taxon>
    </lineage>
</organism>
<feature type="non-terminal residue" evidence="1">
    <location>
        <position position="1"/>
    </location>
</feature>
<accession>A0A392SA10</accession>
<reference evidence="1 2" key="1">
    <citation type="journal article" date="2018" name="Front. Plant Sci.">
        <title>Red Clover (Trifolium pratense) and Zigzag Clover (T. medium) - A Picture of Genomic Similarities and Differences.</title>
        <authorList>
            <person name="Dluhosova J."/>
            <person name="Istvanek J."/>
            <person name="Nedelnik J."/>
            <person name="Repkova J."/>
        </authorList>
    </citation>
    <scope>NUCLEOTIDE SEQUENCE [LARGE SCALE GENOMIC DNA]</scope>
    <source>
        <strain evidence="2">cv. 10/8</strain>
        <tissue evidence="1">Leaf</tissue>
    </source>
</reference>
<proteinExistence type="predicted"/>
<name>A0A392SA10_9FABA</name>
<dbReference type="Proteomes" id="UP000265520">
    <property type="component" value="Unassembled WGS sequence"/>
</dbReference>
<dbReference type="EMBL" id="LXQA010338652">
    <property type="protein sequence ID" value="MCI45024.1"/>
    <property type="molecule type" value="Genomic_DNA"/>
</dbReference>
<comment type="caution">
    <text evidence="1">The sequence shown here is derived from an EMBL/GenBank/DDBJ whole genome shotgun (WGS) entry which is preliminary data.</text>
</comment>
<dbReference type="AlphaFoldDB" id="A0A392SA10"/>
<protein>
    <submittedName>
        <fullName evidence="1">Uncharacterized protein</fullName>
    </submittedName>
</protein>